<accession>A0A7Z0PFM1</accession>
<sequence>MISNLENIMSKIKADSKEKIAIITEEANKNMTALKNEFEINLKHEKESIARKFESTKALELERIVSGVELKCKNILLQTKQELISKVLDKLKNNLENISFDEMKSFLMENLSRRTKSFEGEEILVPEIFGSLSNILPNIKVDKNVKNGFIIKHKGIEENFSFDSLIRHKKEELEEVIQKYFE</sequence>
<comment type="caution">
    <text evidence="4">The sequence shown here is derived from an EMBL/GenBank/DDBJ whole genome shotgun (WGS) entry which is preliminary data.</text>
</comment>
<evidence type="ECO:0000256" key="3">
    <source>
        <dbReference type="ARBA" id="ARBA00023065"/>
    </source>
</evidence>
<organism evidence="4 5">
    <name type="scientific">Streptobacillus felis</name>
    <dbReference type="NCBI Taxonomy" id="1384509"/>
    <lineage>
        <taxon>Bacteria</taxon>
        <taxon>Fusobacteriati</taxon>
        <taxon>Fusobacteriota</taxon>
        <taxon>Fusobacteriia</taxon>
        <taxon>Fusobacteriales</taxon>
        <taxon>Leptotrichiaceae</taxon>
        <taxon>Streptobacillus</taxon>
    </lineage>
</organism>
<protein>
    <recommendedName>
        <fullName evidence="6">V-type ATP synthase subunit E</fullName>
    </recommendedName>
</protein>
<dbReference type="Pfam" id="PF01991">
    <property type="entry name" value="vATP-synt_E"/>
    <property type="match status" value="1"/>
</dbReference>
<name>A0A7Z0PFM1_9FUSO</name>
<evidence type="ECO:0008006" key="6">
    <source>
        <dbReference type="Google" id="ProtNLM"/>
    </source>
</evidence>
<dbReference type="AlphaFoldDB" id="A0A7Z0PFM1"/>
<dbReference type="EMBL" id="JABMKT010000040">
    <property type="protein sequence ID" value="NYV28378.1"/>
    <property type="molecule type" value="Genomic_DNA"/>
</dbReference>
<gene>
    <name evidence="4" type="ORF">HP397_06130</name>
</gene>
<proteinExistence type="inferred from homology"/>
<evidence type="ECO:0000313" key="4">
    <source>
        <dbReference type="EMBL" id="NYV28378.1"/>
    </source>
</evidence>
<dbReference type="InterPro" id="IPR002842">
    <property type="entry name" value="ATPase_V1_Esu"/>
</dbReference>
<dbReference type="Gene3D" id="1.20.5.620">
    <property type="entry name" value="F1F0 ATP synthase subunit B, membrane domain"/>
    <property type="match status" value="1"/>
</dbReference>
<keyword evidence="5" id="KW-1185">Reference proteome</keyword>
<dbReference type="SUPFAM" id="SSF160527">
    <property type="entry name" value="V-type ATPase subunit E-like"/>
    <property type="match status" value="1"/>
</dbReference>
<dbReference type="GO" id="GO:0046961">
    <property type="term" value="F:proton-transporting ATPase activity, rotational mechanism"/>
    <property type="evidence" value="ECO:0007669"/>
    <property type="project" value="InterPro"/>
</dbReference>
<dbReference type="OrthoDB" id="95329at2"/>
<keyword evidence="3" id="KW-0406">Ion transport</keyword>
<dbReference type="GO" id="GO:0033178">
    <property type="term" value="C:proton-transporting two-sector ATPase complex, catalytic domain"/>
    <property type="evidence" value="ECO:0007669"/>
    <property type="project" value="InterPro"/>
</dbReference>
<dbReference type="Proteomes" id="UP000526184">
    <property type="component" value="Unassembled WGS sequence"/>
</dbReference>
<evidence type="ECO:0000256" key="1">
    <source>
        <dbReference type="ARBA" id="ARBA00005901"/>
    </source>
</evidence>
<evidence type="ECO:0000256" key="2">
    <source>
        <dbReference type="ARBA" id="ARBA00022448"/>
    </source>
</evidence>
<dbReference type="RefSeq" id="WP_067323324.1">
    <property type="nucleotide sequence ID" value="NZ_CBCRWS010000044.1"/>
</dbReference>
<keyword evidence="2" id="KW-0813">Transport</keyword>
<comment type="similarity">
    <text evidence="1">Belongs to the V-ATPase E subunit family.</text>
</comment>
<reference evidence="4 5" key="1">
    <citation type="submission" date="2020-05" db="EMBL/GenBank/DDBJ databases">
        <title>Streptobacillus felis strain LHL191014123.</title>
        <authorList>
            <person name="Fawzy A."/>
            <person name="Rau J."/>
            <person name="Risse K."/>
            <person name="Schauerte N."/>
            <person name="Geiger C."/>
            <person name="Blom J."/>
            <person name="Imirzalioglu C."/>
            <person name="Falgenhauer J."/>
            <person name="Bach A."/>
            <person name="Herden C."/>
            <person name="Eisenberg T."/>
        </authorList>
    </citation>
    <scope>NUCLEOTIDE SEQUENCE [LARGE SCALE GENOMIC DNA]</scope>
    <source>
        <strain evidence="4 5">LHL191014123</strain>
    </source>
</reference>
<evidence type="ECO:0000313" key="5">
    <source>
        <dbReference type="Proteomes" id="UP000526184"/>
    </source>
</evidence>